<keyword evidence="3" id="KW-1185">Reference proteome</keyword>
<feature type="region of interest" description="Disordered" evidence="1">
    <location>
        <begin position="77"/>
        <end position="115"/>
    </location>
</feature>
<proteinExistence type="predicted"/>
<protein>
    <submittedName>
        <fullName evidence="2">Uncharacterized protein</fullName>
    </submittedName>
</protein>
<comment type="caution">
    <text evidence="2">The sequence shown here is derived from an EMBL/GenBank/DDBJ whole genome shotgun (WGS) entry which is preliminary data.</text>
</comment>
<dbReference type="EMBL" id="LGRB01000009">
    <property type="protein sequence ID" value="OCT52052.1"/>
    <property type="molecule type" value="Genomic_DNA"/>
</dbReference>
<evidence type="ECO:0000313" key="2">
    <source>
        <dbReference type="EMBL" id="OCT52052.1"/>
    </source>
</evidence>
<reference evidence="3" key="1">
    <citation type="submission" date="2015-07" db="EMBL/GenBank/DDBJ databases">
        <authorList>
            <person name="Teixeira M.M."/>
            <person name="Souza R.C."/>
            <person name="Almeida L.G."/>
            <person name="Vicente V.A."/>
            <person name="de Hoog S."/>
            <person name="Bocca A.L."/>
            <person name="de Almeida S.R."/>
            <person name="Vasconcelos A.T."/>
            <person name="Felipe M.S."/>
        </authorList>
    </citation>
    <scope>NUCLEOTIDE SEQUENCE [LARGE SCALE GENOMIC DNA]</scope>
    <source>
        <strain evidence="3">KSF</strain>
    </source>
</reference>
<gene>
    <name evidence="2" type="ORF">CLCR_09301</name>
</gene>
<evidence type="ECO:0000313" key="3">
    <source>
        <dbReference type="Proteomes" id="UP000094526"/>
    </source>
</evidence>
<evidence type="ECO:0000256" key="1">
    <source>
        <dbReference type="SAM" id="MobiDB-lite"/>
    </source>
</evidence>
<accession>A0A1C1CU66</accession>
<feature type="compositionally biased region" description="Basic and acidic residues" evidence="1">
    <location>
        <begin position="105"/>
        <end position="115"/>
    </location>
</feature>
<dbReference type="AlphaFoldDB" id="A0A1C1CU66"/>
<sequence length="115" mass="12874">MGTKLKTLTGSDRQQLELEQFMSEVEAFREDALSDGTVSGGRVTRLTFYKPNARIKVGVTGAACLVAYIARHDTFFDASTRGPSEPRNLGDTDRYMMPGKSTYKQVRDTKVEDMR</sequence>
<organism evidence="2 3">
    <name type="scientific">Cladophialophora carrionii</name>
    <dbReference type="NCBI Taxonomy" id="86049"/>
    <lineage>
        <taxon>Eukaryota</taxon>
        <taxon>Fungi</taxon>
        <taxon>Dikarya</taxon>
        <taxon>Ascomycota</taxon>
        <taxon>Pezizomycotina</taxon>
        <taxon>Eurotiomycetes</taxon>
        <taxon>Chaetothyriomycetidae</taxon>
        <taxon>Chaetothyriales</taxon>
        <taxon>Herpotrichiellaceae</taxon>
        <taxon>Cladophialophora</taxon>
    </lineage>
</organism>
<dbReference type="VEuPathDB" id="FungiDB:CLCR_09301"/>
<dbReference type="Proteomes" id="UP000094526">
    <property type="component" value="Unassembled WGS sequence"/>
</dbReference>
<name>A0A1C1CU66_9EURO</name>